<dbReference type="EMBL" id="JAUSRA010000001">
    <property type="protein sequence ID" value="MDP9798767.1"/>
    <property type="molecule type" value="Genomic_DNA"/>
</dbReference>
<dbReference type="Proteomes" id="UP001240984">
    <property type="component" value="Unassembled WGS sequence"/>
</dbReference>
<reference evidence="2 3" key="1">
    <citation type="submission" date="2023-07" db="EMBL/GenBank/DDBJ databases">
        <title>Sequencing the genomes of 1000 actinobacteria strains.</title>
        <authorList>
            <person name="Klenk H.-P."/>
        </authorList>
    </citation>
    <scope>NUCLEOTIDE SEQUENCE [LARGE SCALE GENOMIC DNA]</scope>
    <source>
        <strain evidence="2 3">DSM 44710</strain>
    </source>
</reference>
<gene>
    <name evidence="2" type="ORF">J2S43_007279</name>
</gene>
<keyword evidence="1" id="KW-1133">Transmembrane helix</keyword>
<sequence>MVAFEIREISAFSMMSMRSYLTLVLCIWAVSVLVVPISTGIILTILVVMGLALEMIATRARRYGRPPRGSRFALTFAGMMVLAGVLGAPMWLPPQEMRIAERPVPVVGYVISETGESVTIFDAASGAVVAYKASSVDSRRVCRIDQDTLFFSGNSWLTRRSLLSYASDIFAFPRPQTSACSQL</sequence>
<dbReference type="RefSeq" id="WP_306836896.1">
    <property type="nucleotide sequence ID" value="NZ_JAUSRA010000001.1"/>
</dbReference>
<keyword evidence="1" id="KW-0472">Membrane</keyword>
<name>A0ABT9N507_9ACTN</name>
<keyword evidence="1" id="KW-0812">Transmembrane</keyword>
<feature type="transmembrane region" description="Helical" evidence="1">
    <location>
        <begin position="20"/>
        <end position="51"/>
    </location>
</feature>
<protein>
    <submittedName>
        <fullName evidence="2">Uncharacterized protein</fullName>
    </submittedName>
</protein>
<organism evidence="2 3">
    <name type="scientific">Catenuloplanes nepalensis</name>
    <dbReference type="NCBI Taxonomy" id="587533"/>
    <lineage>
        <taxon>Bacteria</taxon>
        <taxon>Bacillati</taxon>
        <taxon>Actinomycetota</taxon>
        <taxon>Actinomycetes</taxon>
        <taxon>Micromonosporales</taxon>
        <taxon>Micromonosporaceae</taxon>
        <taxon>Catenuloplanes</taxon>
    </lineage>
</organism>
<evidence type="ECO:0000313" key="2">
    <source>
        <dbReference type="EMBL" id="MDP9798767.1"/>
    </source>
</evidence>
<feature type="transmembrane region" description="Helical" evidence="1">
    <location>
        <begin position="72"/>
        <end position="92"/>
    </location>
</feature>
<accession>A0ABT9N507</accession>
<evidence type="ECO:0000313" key="3">
    <source>
        <dbReference type="Proteomes" id="UP001240984"/>
    </source>
</evidence>
<proteinExistence type="predicted"/>
<evidence type="ECO:0000256" key="1">
    <source>
        <dbReference type="SAM" id="Phobius"/>
    </source>
</evidence>
<keyword evidence="3" id="KW-1185">Reference proteome</keyword>
<comment type="caution">
    <text evidence="2">The sequence shown here is derived from an EMBL/GenBank/DDBJ whole genome shotgun (WGS) entry which is preliminary data.</text>
</comment>